<dbReference type="AlphaFoldDB" id="A0A0G4J027"/>
<evidence type="ECO:0000313" key="2">
    <source>
        <dbReference type="EMBL" id="SPQ93832.1"/>
    </source>
</evidence>
<keyword evidence="3" id="KW-1185">Reference proteome</keyword>
<name>A0A0G4J027_PLABS</name>
<dbReference type="EMBL" id="CDSF01000101">
    <property type="protein sequence ID" value="CEP00684.1"/>
    <property type="molecule type" value="Genomic_DNA"/>
</dbReference>
<reference evidence="1 3" key="1">
    <citation type="submission" date="2015-02" db="EMBL/GenBank/DDBJ databases">
        <authorList>
            <person name="Chooi Y.-H."/>
        </authorList>
    </citation>
    <scope>NUCLEOTIDE SEQUENCE [LARGE SCALE GENOMIC DNA]</scope>
    <source>
        <strain evidence="1">E3</strain>
    </source>
</reference>
<dbReference type="InterPro" id="IPR027417">
    <property type="entry name" value="P-loop_NTPase"/>
</dbReference>
<dbReference type="Gene3D" id="3.40.50.300">
    <property type="entry name" value="P-loop containing nucleotide triphosphate hydrolases"/>
    <property type="match status" value="1"/>
</dbReference>
<organism evidence="1 3">
    <name type="scientific">Plasmodiophora brassicae</name>
    <name type="common">Clubroot disease agent</name>
    <dbReference type="NCBI Taxonomy" id="37360"/>
    <lineage>
        <taxon>Eukaryota</taxon>
        <taxon>Sar</taxon>
        <taxon>Rhizaria</taxon>
        <taxon>Endomyxa</taxon>
        <taxon>Phytomyxea</taxon>
        <taxon>Plasmodiophorida</taxon>
        <taxon>Plasmodiophoridae</taxon>
        <taxon>Plasmodiophora</taxon>
    </lineage>
</organism>
<gene>
    <name evidence="1" type="ORF">PBRA_001737</name>
    <name evidence="2" type="ORF">PLBR_LOCUS1047</name>
</gene>
<dbReference type="Proteomes" id="UP000290189">
    <property type="component" value="Unassembled WGS sequence"/>
</dbReference>
<proteinExistence type="predicted"/>
<accession>A0A0G4J027</accession>
<keyword evidence="2" id="KW-0496">Mitochondrion</keyword>
<dbReference type="Proteomes" id="UP000039324">
    <property type="component" value="Unassembled WGS sequence"/>
</dbReference>
<evidence type="ECO:0000313" key="3">
    <source>
        <dbReference type="Proteomes" id="UP000039324"/>
    </source>
</evidence>
<reference evidence="2 4" key="2">
    <citation type="submission" date="2018-03" db="EMBL/GenBank/DDBJ databases">
        <authorList>
            <person name="Fogelqvist J."/>
        </authorList>
    </citation>
    <scope>NUCLEOTIDE SEQUENCE [LARGE SCALE GENOMIC DNA]</scope>
</reference>
<evidence type="ECO:0000313" key="1">
    <source>
        <dbReference type="EMBL" id="CEP00684.1"/>
    </source>
</evidence>
<geneLocation type="mitochondrion" evidence="2"/>
<protein>
    <submittedName>
        <fullName evidence="1">Uncharacterized protein</fullName>
    </submittedName>
</protein>
<dbReference type="EMBL" id="OVEO01000002">
    <property type="protein sequence ID" value="SPQ93832.1"/>
    <property type="molecule type" value="Genomic_DNA"/>
</dbReference>
<evidence type="ECO:0000313" key="4">
    <source>
        <dbReference type="Proteomes" id="UP000290189"/>
    </source>
</evidence>
<sequence length="671" mass="74338">MGEPVSCVRRRIARWMLCEGSAGRVVHELHAAATGQLPWVTLHIDLMLMLEFDAHLGHLLWAKFPELRDEFEFVAKKFLLSSLFGGSPTSGDDTVEQCQIVLRVTTHPALPISRTYSERETGSALVAFRGLVISCGPSVDICSAGSSQCYPVAGTMRTQTISIILSAAETITRDAFGMRNQTCDLVVTHEHVERFAVGHLVQGIGALSISDIPEWKTYACFGQPKNGTFQRFVSRLQIQVVHIDLSTSLQFAIESPRRGLPSEQNSRGCPPSMKLKSYWREILDGLVEPAPTVATSPKTQQARQWAITYEILREFGRGVVAHELYDKAKLMLLLSLVSLPSFRCLAPEGTSRDPTLDVEVRDRVYWKRVSSSASVDYSVTGSEGSWKFSGDDENESEAISLLFLADDPQLSDLVNWAYEMYPSRLRLSLFCSANPAAVVPPGSLLLTQGNCLGKPSQLRQLKSAKSRSCFTWSLCPAALLGKTGHRSSDLIKCLNFYEGVVSGPSNTNGDDEVDSVLCGSEPTGSNRSASAQLISRQLCHFLDVCRSVSVRFGQECRRLIKSFFLVCRCQAQYPMWYLGVLIRFARAHARLHLRSTVEIVDVLVGIMAMEETRVALDPMAPIVLQFQRNESRPYALSAGPCYDGRTVTSRFLSFYAHVLEAIRKFDVSQGP</sequence>